<protein>
    <submittedName>
        <fullName evidence="2">Uncharacterized protein</fullName>
    </submittedName>
</protein>
<organism evidence="2 3">
    <name type="scientific">Amycolatopsis minnesotensis</name>
    <dbReference type="NCBI Taxonomy" id="337894"/>
    <lineage>
        <taxon>Bacteria</taxon>
        <taxon>Bacillati</taxon>
        <taxon>Actinomycetota</taxon>
        <taxon>Actinomycetes</taxon>
        <taxon>Pseudonocardiales</taxon>
        <taxon>Pseudonocardiaceae</taxon>
        <taxon>Amycolatopsis</taxon>
    </lineage>
</organism>
<evidence type="ECO:0000313" key="3">
    <source>
        <dbReference type="Proteomes" id="UP001501116"/>
    </source>
</evidence>
<dbReference type="Proteomes" id="UP001501116">
    <property type="component" value="Unassembled WGS sequence"/>
</dbReference>
<evidence type="ECO:0000256" key="1">
    <source>
        <dbReference type="SAM" id="MobiDB-lite"/>
    </source>
</evidence>
<dbReference type="RefSeq" id="WP_344431669.1">
    <property type="nucleotide sequence ID" value="NZ_BAAANN010000066.1"/>
</dbReference>
<accession>A0ABN2SUG9</accession>
<name>A0ABN2SUG9_9PSEU</name>
<feature type="compositionally biased region" description="Basic and acidic residues" evidence="1">
    <location>
        <begin position="173"/>
        <end position="190"/>
    </location>
</feature>
<proteinExistence type="predicted"/>
<feature type="region of interest" description="Disordered" evidence="1">
    <location>
        <begin position="165"/>
        <end position="190"/>
    </location>
</feature>
<sequence length="190" mass="21120">MLQLFDTLLTRARKLLDPVIETGHASLPLPADDGTIDPLIAWFTYRDWTILDRDSDIVANFYYPASFGDALNDDNRRYPAADIGLNELECDLYRDGEHWVARFTSCGTIIGCPRHRSTPLITGLHTGVFPDVLAQLERHARTLHPDEISRCLIFGPCGSNDNPSEPCRTGVPGHDKPALHAVNERDNAVG</sequence>
<keyword evidence="3" id="KW-1185">Reference proteome</keyword>
<gene>
    <name evidence="2" type="ORF">GCM10009754_84560</name>
</gene>
<comment type="caution">
    <text evidence="2">The sequence shown here is derived from an EMBL/GenBank/DDBJ whole genome shotgun (WGS) entry which is preliminary data.</text>
</comment>
<dbReference type="EMBL" id="BAAANN010000066">
    <property type="protein sequence ID" value="GAA1992618.1"/>
    <property type="molecule type" value="Genomic_DNA"/>
</dbReference>
<reference evidence="2 3" key="1">
    <citation type="journal article" date="2019" name="Int. J. Syst. Evol. Microbiol.">
        <title>The Global Catalogue of Microorganisms (GCM) 10K type strain sequencing project: providing services to taxonomists for standard genome sequencing and annotation.</title>
        <authorList>
            <consortium name="The Broad Institute Genomics Platform"/>
            <consortium name="The Broad Institute Genome Sequencing Center for Infectious Disease"/>
            <person name="Wu L."/>
            <person name="Ma J."/>
        </authorList>
    </citation>
    <scope>NUCLEOTIDE SEQUENCE [LARGE SCALE GENOMIC DNA]</scope>
    <source>
        <strain evidence="2 3">JCM 14545</strain>
    </source>
</reference>
<evidence type="ECO:0000313" key="2">
    <source>
        <dbReference type="EMBL" id="GAA1992618.1"/>
    </source>
</evidence>